<dbReference type="PROSITE" id="PS51198">
    <property type="entry name" value="UVRD_HELICASE_ATP_BIND"/>
    <property type="match status" value="1"/>
</dbReference>
<keyword evidence="2 5" id="KW-0378">Hydrolase</keyword>
<proteinExistence type="predicted"/>
<dbReference type="SUPFAM" id="SSF52540">
    <property type="entry name" value="P-loop containing nucleoside triphosphate hydrolases"/>
    <property type="match status" value="1"/>
</dbReference>
<keyword evidence="8" id="KW-1185">Reference proteome</keyword>
<dbReference type="PANTHER" id="PTHR11070">
    <property type="entry name" value="UVRD / RECB / PCRA DNA HELICASE FAMILY MEMBER"/>
    <property type="match status" value="1"/>
</dbReference>
<evidence type="ECO:0000259" key="6">
    <source>
        <dbReference type="PROSITE" id="PS51198"/>
    </source>
</evidence>
<evidence type="ECO:0000313" key="7">
    <source>
        <dbReference type="EMBL" id="SEO62520.1"/>
    </source>
</evidence>
<feature type="binding site" evidence="5">
    <location>
        <begin position="223"/>
        <end position="230"/>
    </location>
    <ligand>
        <name>ATP</name>
        <dbReference type="ChEBI" id="CHEBI:30616"/>
    </ligand>
</feature>
<accession>A0A1H8R7Y9</accession>
<dbReference type="InterPro" id="IPR014016">
    <property type="entry name" value="UvrD-like_ATP-bd"/>
</dbReference>
<organism evidence="7 8">
    <name type="scientific">Propionispora vibrioides</name>
    <dbReference type="NCBI Taxonomy" id="112903"/>
    <lineage>
        <taxon>Bacteria</taxon>
        <taxon>Bacillati</taxon>
        <taxon>Bacillota</taxon>
        <taxon>Negativicutes</taxon>
        <taxon>Selenomonadales</taxon>
        <taxon>Sporomusaceae</taxon>
        <taxon>Propionispora</taxon>
    </lineage>
</organism>
<evidence type="ECO:0000256" key="5">
    <source>
        <dbReference type="PROSITE-ProRule" id="PRU00560"/>
    </source>
</evidence>
<dbReference type="GO" id="GO:0005829">
    <property type="term" value="C:cytosol"/>
    <property type="evidence" value="ECO:0007669"/>
    <property type="project" value="TreeGrafter"/>
</dbReference>
<sequence length="753" mass="86194">MDNKEREYELARLSMTIEHIKGQLAASGSQCSDSQQQLKGTLADYWGNLGSSACDEAQFIEEMDRQKRLTALVHQKYSRLQRMADSPYFGRIDFWEPQSGSEEAERIYIGISSLSHPGSGELLVYDWRSPVAGMFYDFERGKAWYECPAGRIEGEIRLKRQFKIVNGIMKYMFDADITIEDEMLQDVLSKSSDAKMHTIVTSIQREQNQIVRDEGHPVLFVRGPAGSGKTSIALHRIAYLLYREREHLSSKNVIIFSPNHIFSDYIADVLPEIGEENVLQTTFQDYVKDTGVGQELALEDRSAQLEWLLGDKQAGWATKVENIRYKSSAAFVKLLDSYVSFLQENLVREHPPIRFNGEVIFSKGEWKKHFFHNLAHLPVGRRLKKIRQLIKNKLQSAIQRLRQEKIKEITENGNEVNAKTVEAMARLAAGEAAAPLYEIIHKLTELHALSLYKALFTREDFLNNREVAALLPQTWQEICRQTLRELQAGRVTYEDSFGYLYLLGMLEGFPANREIRHVVVDEAQDYTALQYKIIKQLFPASRWTILGDPAQAVHPYLTTADFAEVSRILQQAGSYFYTLKRAYRSTCEIHAFCQALLPATEMTEAVLRFGGKPRVVRQRQADGTNAWLRAVETLQQEGWQSIALICKTARQAMLVHRAVSERLPAHVILSEEDRFRRGVVVIPSYLAKGLEFDAVLVVQAEQAQYGRPEERNLFYTVCTRALHRLCLFHFGALTPFVAELDTSLYDVVWEEND</sequence>
<dbReference type="InterPro" id="IPR000212">
    <property type="entry name" value="DNA_helicase_UvrD/REP"/>
</dbReference>
<feature type="domain" description="UvrD-like helicase ATP-binding" evidence="6">
    <location>
        <begin position="202"/>
        <end position="586"/>
    </location>
</feature>
<dbReference type="InterPro" id="IPR027417">
    <property type="entry name" value="P-loop_NTPase"/>
</dbReference>
<evidence type="ECO:0000256" key="4">
    <source>
        <dbReference type="ARBA" id="ARBA00022840"/>
    </source>
</evidence>
<dbReference type="EMBL" id="FODY01000003">
    <property type="protein sequence ID" value="SEO62520.1"/>
    <property type="molecule type" value="Genomic_DNA"/>
</dbReference>
<dbReference type="Pfam" id="PF00580">
    <property type="entry name" value="UvrD-helicase"/>
    <property type="match status" value="1"/>
</dbReference>
<keyword evidence="1 5" id="KW-0547">Nucleotide-binding</keyword>
<dbReference type="GO" id="GO:0043138">
    <property type="term" value="F:3'-5' DNA helicase activity"/>
    <property type="evidence" value="ECO:0007669"/>
    <property type="project" value="TreeGrafter"/>
</dbReference>
<dbReference type="AlphaFoldDB" id="A0A1H8R7Y9"/>
<dbReference type="STRING" id="112903.SAMN04490178_103195"/>
<protein>
    <submittedName>
        <fullName evidence="7">DNA helicase-2 / ATP-dependent DNA helicase PcrA</fullName>
    </submittedName>
</protein>
<dbReference type="RefSeq" id="WP_091744164.1">
    <property type="nucleotide sequence ID" value="NZ_FODY01000003.1"/>
</dbReference>
<dbReference type="Proteomes" id="UP000198847">
    <property type="component" value="Unassembled WGS sequence"/>
</dbReference>
<dbReference type="Pfam" id="PF13538">
    <property type="entry name" value="UvrD_C_2"/>
    <property type="match status" value="1"/>
</dbReference>
<name>A0A1H8R7Y9_9FIRM</name>
<dbReference type="OrthoDB" id="9787585at2"/>
<keyword evidence="4 5" id="KW-0067">ATP-binding</keyword>
<evidence type="ECO:0000313" key="8">
    <source>
        <dbReference type="Proteomes" id="UP000198847"/>
    </source>
</evidence>
<dbReference type="GO" id="GO:0000725">
    <property type="term" value="P:recombinational repair"/>
    <property type="evidence" value="ECO:0007669"/>
    <property type="project" value="TreeGrafter"/>
</dbReference>
<dbReference type="GO" id="GO:0005524">
    <property type="term" value="F:ATP binding"/>
    <property type="evidence" value="ECO:0007669"/>
    <property type="project" value="UniProtKB-UniRule"/>
</dbReference>
<dbReference type="GO" id="GO:0016787">
    <property type="term" value="F:hydrolase activity"/>
    <property type="evidence" value="ECO:0007669"/>
    <property type="project" value="UniProtKB-UniRule"/>
</dbReference>
<reference evidence="7 8" key="1">
    <citation type="submission" date="2016-10" db="EMBL/GenBank/DDBJ databases">
        <authorList>
            <person name="de Groot N.N."/>
        </authorList>
    </citation>
    <scope>NUCLEOTIDE SEQUENCE [LARGE SCALE GENOMIC DNA]</scope>
    <source>
        <strain evidence="7 8">DSM 13305</strain>
    </source>
</reference>
<dbReference type="PANTHER" id="PTHR11070:SF17">
    <property type="entry name" value="DNA HELICASE IV"/>
    <property type="match status" value="1"/>
</dbReference>
<dbReference type="GO" id="GO:0003677">
    <property type="term" value="F:DNA binding"/>
    <property type="evidence" value="ECO:0007669"/>
    <property type="project" value="InterPro"/>
</dbReference>
<evidence type="ECO:0000256" key="2">
    <source>
        <dbReference type="ARBA" id="ARBA00022801"/>
    </source>
</evidence>
<keyword evidence="3 5" id="KW-0347">Helicase</keyword>
<dbReference type="Gene3D" id="3.40.50.300">
    <property type="entry name" value="P-loop containing nucleotide triphosphate hydrolases"/>
    <property type="match status" value="3"/>
</dbReference>
<gene>
    <name evidence="7" type="ORF">SAMN04490178_103195</name>
</gene>
<evidence type="ECO:0000256" key="1">
    <source>
        <dbReference type="ARBA" id="ARBA00022741"/>
    </source>
</evidence>
<evidence type="ECO:0000256" key="3">
    <source>
        <dbReference type="ARBA" id="ARBA00022806"/>
    </source>
</evidence>
<dbReference type="InterPro" id="IPR027785">
    <property type="entry name" value="UvrD-like_helicase_C"/>
</dbReference>